<dbReference type="Gene3D" id="3.40.50.1000">
    <property type="entry name" value="HAD superfamily/HAD-like"/>
    <property type="match status" value="1"/>
</dbReference>
<name>A0ABU4W8H9_9FUSO</name>
<evidence type="ECO:0000256" key="6">
    <source>
        <dbReference type="ARBA" id="ARBA00031828"/>
    </source>
</evidence>
<accession>A0ABU4W8H9</accession>
<keyword evidence="5 7" id="KW-0119">Carbohydrate metabolism</keyword>
<dbReference type="NCBIfam" id="TIGR01656">
    <property type="entry name" value="Histidinol-ppas"/>
    <property type="match status" value="1"/>
</dbReference>
<comment type="similarity">
    <text evidence="7">Belongs to the gmhB family.</text>
</comment>
<evidence type="ECO:0000256" key="4">
    <source>
        <dbReference type="ARBA" id="ARBA00022801"/>
    </source>
</evidence>
<dbReference type="NCBIfam" id="NF006506">
    <property type="entry name" value="PRK08942.1"/>
    <property type="match status" value="1"/>
</dbReference>
<sequence>MKKVVFLDRDGTINIEKSYLHKWEDFEFEKNAIEGLKELKDLGYEFIVVTNQSGIGRGYYTEEDLETLNDRMVTELKKFGIEILECFYCPHHPEKGEGKYKIECDCRKPNPGMLLEGIKKYNVDVNNSFMIGDKKGDLKAGEKASLKSILVLTGYGEKTAANLKEEYPIAKDLLEVAEIIKQIKKTGC</sequence>
<dbReference type="InterPro" id="IPR006543">
    <property type="entry name" value="Histidinol-phos"/>
</dbReference>
<evidence type="ECO:0000256" key="2">
    <source>
        <dbReference type="ARBA" id="ARBA00022490"/>
    </source>
</evidence>
<keyword evidence="2 7" id="KW-0963">Cytoplasm</keyword>
<comment type="caution">
    <text evidence="8">The sequence shown here is derived from an EMBL/GenBank/DDBJ whole genome shotgun (WGS) entry which is preliminary data.</text>
</comment>
<dbReference type="SUPFAM" id="SSF56784">
    <property type="entry name" value="HAD-like"/>
    <property type="match status" value="1"/>
</dbReference>
<dbReference type="InterPro" id="IPR006549">
    <property type="entry name" value="HAD-SF_hydro_IIIA"/>
</dbReference>
<evidence type="ECO:0000256" key="7">
    <source>
        <dbReference type="PIRNR" id="PIRNR004682"/>
    </source>
</evidence>
<evidence type="ECO:0000313" key="8">
    <source>
        <dbReference type="EMBL" id="MDX8335823.1"/>
    </source>
</evidence>
<dbReference type="EC" id="3.1.3.-" evidence="7"/>
<organism evidence="8 9">
    <name type="scientific">Candidatus Cetobacterium colombiensis</name>
    <dbReference type="NCBI Taxonomy" id="3073100"/>
    <lineage>
        <taxon>Bacteria</taxon>
        <taxon>Fusobacteriati</taxon>
        <taxon>Fusobacteriota</taxon>
        <taxon>Fusobacteriia</taxon>
        <taxon>Fusobacteriales</taxon>
        <taxon>Fusobacteriaceae</taxon>
        <taxon>Cetobacterium</taxon>
    </lineage>
</organism>
<comment type="subcellular location">
    <subcellularLocation>
        <location evidence="1 7">Cytoplasm</location>
    </subcellularLocation>
</comment>
<dbReference type="InterPro" id="IPR036412">
    <property type="entry name" value="HAD-like_sf"/>
</dbReference>
<evidence type="ECO:0000256" key="1">
    <source>
        <dbReference type="ARBA" id="ARBA00004496"/>
    </source>
</evidence>
<dbReference type="GO" id="GO:0034200">
    <property type="term" value="F:D-glycero-beta-D-manno-heptose 1,7-bisphosphate 7-phosphatase activity"/>
    <property type="evidence" value="ECO:0007669"/>
    <property type="project" value="UniProtKB-EC"/>
</dbReference>
<dbReference type="InterPro" id="IPR023214">
    <property type="entry name" value="HAD_sf"/>
</dbReference>
<evidence type="ECO:0000256" key="3">
    <source>
        <dbReference type="ARBA" id="ARBA00022723"/>
    </source>
</evidence>
<dbReference type="CDD" id="cd07503">
    <property type="entry name" value="HAD_HisB-N"/>
    <property type="match status" value="1"/>
</dbReference>
<keyword evidence="3" id="KW-0479">Metal-binding</keyword>
<gene>
    <name evidence="8" type="primary">gmhB</name>
    <name evidence="8" type="ORF">RFV38_04835</name>
</gene>
<dbReference type="PIRSF" id="PIRSF004682">
    <property type="entry name" value="GmhB"/>
    <property type="match status" value="1"/>
</dbReference>
<dbReference type="RefSeq" id="WP_320313229.1">
    <property type="nucleotide sequence ID" value="NZ_JAVIKH010000005.1"/>
</dbReference>
<dbReference type="PANTHER" id="PTHR42891:SF1">
    <property type="entry name" value="D-GLYCERO-BETA-D-MANNO-HEPTOSE-1,7-BISPHOSPHATE 7-PHOSPHATASE"/>
    <property type="match status" value="1"/>
</dbReference>
<protein>
    <recommendedName>
        <fullName evidence="6 7">D,D-heptose 1,7-bisphosphate phosphatase</fullName>
        <ecNumber evidence="7">3.1.3.-</ecNumber>
    </recommendedName>
</protein>
<keyword evidence="9" id="KW-1185">Reference proteome</keyword>
<dbReference type="InterPro" id="IPR004446">
    <property type="entry name" value="Heptose_bisP_phosphatase"/>
</dbReference>
<dbReference type="Pfam" id="PF13242">
    <property type="entry name" value="Hydrolase_like"/>
    <property type="match status" value="1"/>
</dbReference>
<evidence type="ECO:0000256" key="5">
    <source>
        <dbReference type="ARBA" id="ARBA00023277"/>
    </source>
</evidence>
<reference evidence="9" key="1">
    <citation type="submission" date="2023-07" db="EMBL/GenBank/DDBJ databases">
        <authorList>
            <person name="Colorado M.A."/>
            <person name="Villamil L.M."/>
            <person name="Melo J.F."/>
            <person name="Rodriguez J.A."/>
            <person name="Ruiz R.Y."/>
        </authorList>
    </citation>
    <scope>NUCLEOTIDE SEQUENCE [LARGE SCALE GENOMIC DNA]</scope>
    <source>
        <strain evidence="9">C33</strain>
    </source>
</reference>
<keyword evidence="4 7" id="KW-0378">Hydrolase</keyword>
<dbReference type="NCBIfam" id="TIGR00213">
    <property type="entry name" value="GmhB_yaeD"/>
    <property type="match status" value="1"/>
</dbReference>
<proteinExistence type="inferred from homology"/>
<dbReference type="PANTHER" id="PTHR42891">
    <property type="entry name" value="D-GLYCERO-BETA-D-MANNO-HEPTOSE-1,7-BISPHOSPHATE 7-PHOSPHATASE"/>
    <property type="match status" value="1"/>
</dbReference>
<dbReference type="NCBIfam" id="TIGR01662">
    <property type="entry name" value="HAD-SF-IIIA"/>
    <property type="match status" value="1"/>
</dbReference>
<evidence type="ECO:0000313" key="9">
    <source>
        <dbReference type="Proteomes" id="UP001279681"/>
    </source>
</evidence>
<dbReference type="EMBL" id="JAVIKH010000005">
    <property type="protein sequence ID" value="MDX8335823.1"/>
    <property type="molecule type" value="Genomic_DNA"/>
</dbReference>
<dbReference type="Proteomes" id="UP001279681">
    <property type="component" value="Unassembled WGS sequence"/>
</dbReference>